<reference evidence="5" key="1">
    <citation type="journal article" date="2023" name="PhytoFront">
        <title>Draft Genome Resources of Seven Strains of Tilletia horrida, Causal Agent of Kernel Smut of Rice.</title>
        <authorList>
            <person name="Khanal S."/>
            <person name="Antony Babu S."/>
            <person name="Zhou X.G."/>
        </authorList>
    </citation>
    <scope>NUCLEOTIDE SEQUENCE</scope>
    <source>
        <strain evidence="5">TX6</strain>
    </source>
</reference>
<dbReference type="Pfam" id="PF01764">
    <property type="entry name" value="Lipase_3"/>
    <property type="match status" value="1"/>
</dbReference>
<evidence type="ECO:0000259" key="4">
    <source>
        <dbReference type="Pfam" id="PF01764"/>
    </source>
</evidence>
<evidence type="ECO:0000256" key="3">
    <source>
        <dbReference type="SAM" id="SignalP"/>
    </source>
</evidence>
<sequence length="408" mass="43293">MLKNIRSSLLLPVVLALGLALDNVDSQVHAAPLSSAPLLGVGGRVTDLVKYTLDLTTILTAADPFKALGQTLSNSSNPDPIPAVSGTYSLVNTSATSPVPDALKQTFIQKTLQYSSAVYCPSVLSGSWTCGPYCDANPQFQLQTVGGDGGNVQFFFVGWNPPTKEIVVTHQGANTNNISTYLYLVDFPPAVPDQSILTTLSRVSYPRSQSNVPVGLLGDVVAPPLSGPGEVNYTLVAGGAQSAWLKQYPTILTAVQQLYAAHPDTARVFVNGHSLGAVAALYSGLALRSVVPTSIPIEVSRTAPIREGNPVFAELVDALTASPAQNFTNHHTIHYQDSVPHLFPLGSGYQHTGNEIWITNSDKTYNAPAVTCPGRENVNCALSQGLTENLFDHPGPYWGVLIGNNCTR</sequence>
<dbReference type="InterPro" id="IPR051299">
    <property type="entry name" value="AB_hydrolase_lip/est"/>
</dbReference>
<dbReference type="PANTHER" id="PTHR46640">
    <property type="entry name" value="TRIACYLGLYCEROL LIPASE, PUTATIVE (AFU_ORTHOLOGUE AFUA_6G06510)-RELATED"/>
    <property type="match status" value="1"/>
</dbReference>
<feature type="chain" id="PRO_5042834061" description="Fungal lipase-type domain-containing protein" evidence="3">
    <location>
        <begin position="27"/>
        <end position="408"/>
    </location>
</feature>
<protein>
    <recommendedName>
        <fullName evidence="4">Fungal lipase-type domain-containing protein</fullName>
    </recommendedName>
</protein>
<dbReference type="Gene3D" id="3.40.50.1820">
    <property type="entry name" value="alpha/beta hydrolase"/>
    <property type="match status" value="1"/>
</dbReference>
<feature type="domain" description="Fungal lipase-type" evidence="4">
    <location>
        <begin position="236"/>
        <end position="344"/>
    </location>
</feature>
<proteinExistence type="predicted"/>
<dbReference type="GO" id="GO:0006629">
    <property type="term" value="P:lipid metabolic process"/>
    <property type="evidence" value="ECO:0007669"/>
    <property type="project" value="InterPro"/>
</dbReference>
<evidence type="ECO:0000256" key="2">
    <source>
        <dbReference type="ARBA" id="ARBA00022801"/>
    </source>
</evidence>
<keyword evidence="2" id="KW-0378">Hydrolase</keyword>
<gene>
    <name evidence="5" type="ORF">OC846_000237</name>
</gene>
<dbReference type="AlphaFoldDB" id="A0AAN6GVE2"/>
<evidence type="ECO:0000313" key="5">
    <source>
        <dbReference type="EMBL" id="KAK0557670.1"/>
    </source>
</evidence>
<evidence type="ECO:0000256" key="1">
    <source>
        <dbReference type="ARBA" id="ARBA00022729"/>
    </source>
</evidence>
<keyword evidence="6" id="KW-1185">Reference proteome</keyword>
<dbReference type="InterPro" id="IPR002921">
    <property type="entry name" value="Fungal_lipase-type"/>
</dbReference>
<dbReference type="InterPro" id="IPR029058">
    <property type="entry name" value="AB_hydrolase_fold"/>
</dbReference>
<evidence type="ECO:0000313" key="6">
    <source>
        <dbReference type="Proteomes" id="UP001176517"/>
    </source>
</evidence>
<accession>A0AAN6GVE2</accession>
<feature type="signal peptide" evidence="3">
    <location>
        <begin position="1"/>
        <end position="26"/>
    </location>
</feature>
<dbReference type="SUPFAM" id="SSF53474">
    <property type="entry name" value="alpha/beta-Hydrolases"/>
    <property type="match status" value="1"/>
</dbReference>
<dbReference type="PANTHER" id="PTHR46640:SF1">
    <property type="entry name" value="FUNGAL LIPASE-LIKE DOMAIN-CONTAINING PROTEIN-RELATED"/>
    <property type="match status" value="1"/>
</dbReference>
<keyword evidence="1 3" id="KW-0732">Signal</keyword>
<dbReference type="Proteomes" id="UP001176517">
    <property type="component" value="Unassembled WGS sequence"/>
</dbReference>
<dbReference type="EMBL" id="JAPDMZ010000003">
    <property type="protein sequence ID" value="KAK0557670.1"/>
    <property type="molecule type" value="Genomic_DNA"/>
</dbReference>
<organism evidence="5 6">
    <name type="scientific">Tilletia horrida</name>
    <dbReference type="NCBI Taxonomy" id="155126"/>
    <lineage>
        <taxon>Eukaryota</taxon>
        <taxon>Fungi</taxon>
        <taxon>Dikarya</taxon>
        <taxon>Basidiomycota</taxon>
        <taxon>Ustilaginomycotina</taxon>
        <taxon>Exobasidiomycetes</taxon>
        <taxon>Tilletiales</taxon>
        <taxon>Tilletiaceae</taxon>
        <taxon>Tilletia</taxon>
    </lineage>
</organism>
<name>A0AAN6GVE2_9BASI</name>
<dbReference type="GO" id="GO:0016787">
    <property type="term" value="F:hydrolase activity"/>
    <property type="evidence" value="ECO:0007669"/>
    <property type="project" value="UniProtKB-KW"/>
</dbReference>
<comment type="caution">
    <text evidence="5">The sequence shown here is derived from an EMBL/GenBank/DDBJ whole genome shotgun (WGS) entry which is preliminary data.</text>
</comment>